<dbReference type="InterPro" id="IPR056754">
    <property type="entry name" value="DSCAM/DSCAML_C"/>
</dbReference>
<feature type="region of interest" description="Disordered" evidence="10">
    <location>
        <begin position="1466"/>
        <end position="1509"/>
    </location>
</feature>
<dbReference type="SMART" id="SM00060">
    <property type="entry name" value="FN3"/>
    <property type="match status" value="6"/>
</dbReference>
<evidence type="ECO:0000256" key="3">
    <source>
        <dbReference type="ARBA" id="ARBA00022729"/>
    </source>
</evidence>
<dbReference type="GO" id="GO:0016020">
    <property type="term" value="C:membrane"/>
    <property type="evidence" value="ECO:0007669"/>
    <property type="project" value="UniProtKB-SubCell"/>
</dbReference>
<dbReference type="CDD" id="cd20956">
    <property type="entry name" value="IgI_4_Dscam"/>
    <property type="match status" value="1"/>
</dbReference>
<dbReference type="CDD" id="cd00063">
    <property type="entry name" value="FN3"/>
    <property type="match status" value="6"/>
</dbReference>
<feature type="transmembrane region" description="Helical" evidence="11">
    <location>
        <begin position="1293"/>
        <end position="1314"/>
    </location>
</feature>
<evidence type="ECO:0000256" key="7">
    <source>
        <dbReference type="ARBA" id="ARBA00023136"/>
    </source>
</evidence>
<evidence type="ECO:0000256" key="1">
    <source>
        <dbReference type="ARBA" id="ARBA00004167"/>
    </source>
</evidence>
<dbReference type="Pfam" id="PF07679">
    <property type="entry name" value="I-set"/>
    <property type="match status" value="4"/>
</dbReference>
<dbReference type="SUPFAM" id="SSF49265">
    <property type="entry name" value="Fibronectin type III"/>
    <property type="match status" value="3"/>
</dbReference>
<feature type="compositionally biased region" description="Basic and acidic residues" evidence="10">
    <location>
        <begin position="1534"/>
        <end position="1544"/>
    </location>
</feature>
<keyword evidence="9" id="KW-0393">Immunoglobulin domain</keyword>
<dbReference type="InterPro" id="IPR007110">
    <property type="entry name" value="Ig-like_dom"/>
</dbReference>
<sequence>MVQIKEARKSDEGMYQCFVERGNTVQQKVAELRLGSSFPHLLYQFKSETLRGGSAVSFKCSASGSPPSQFSWTLDGFPLPENPRYMVGQYITNQDVVISHLNISDIRVEDGGNYKCTAENGIGSASHAARLNVYGLPYIRSIPPVEAIDGSPLVIHCPVAGYPIHDIAWNKGNVRLSEQTQQLAFENGSLVIPEVRRARDGGSYTCSAKSPLGHQAQRDVTVKVIVEFAWERPPGTPLLPDEHVDMRKMDEYSIQLVIKNITSAYNGKYACVARNNAGRRRQVAELVVNVPPRWSIPPQSSVAIKAGDDFAQDCQATGFPEPKISWHYSSDEVTWNEIPEQHPRFQVLSNGTLYARDLDKGDEGLYACHAANGIGSDLREGLRLVVQVSLRSHLTSDSLSLLREKKKYRPASRDSISDFFESLIEISVDYSSDSQPVKESETVLQLLSGSSPPLVCEPPKILSPTHGDKLEFKSGGPVRLACISRGDLPLRIIWNIRERQVAPYGRYKIQEENSSQGLTSVLIIDDASRGDSGEYMCQSTNAHGEDKVEIEIKVLEPPSRPESVEVVKIGSRFVELRWRLPPLSNEDVKQFIVLVTSDGGLPISSHREPMEQVIPAAQSDSSKLFFPVRVIGLSPATSYKIQVQAENQIGRGDVSPPVRVTTEEEGKLPSGPPLSVEAEAVSSTSIRVHWMPPQREFWNGVLLGYYIGFLPRNDSDKSHEFRTVQSFSESGTETTLKNLQPFTTYDVVVQAFNSQGPGVMSPTITATTKEDVPLTPPEDVTCSQVTSTTISLSWRPPRIPNGVIRGYVINYFILPQWEEPASSLRVENAVLRRTLRGLQPFSNYSISLLAFTAVGEGVLSAPITCFTLEDVPSAPAGIKVLQSSRTSFVISWLPPTSANGILTKYTMYIKVMGRRKSENEILRLISPDSLSYEASGLQRNKRYSFWMTASTSKGQGKATKTVDAVLKDVVPASIVSFGRRMISAWKMPVTFECVTVGDPEPQVSWWETGRRNRLNANSPRLQVSSVALAFRDITAENAGNYSCVAENAHGRDEIVYELIVRVPPRSPELRVEESMARGFRLSWTTHSEDASVLQGYILSYRPSTDASWREMAIARTSNTHMLLGLKCGSPYHIYLSAFNQVGQSKPSKVLDVKTKGEPPVPSTSLPLFKPNATSIRVMLDAWTGVFCEIQGFRVWYRLWGQPTWNLVAPETVPQQRYFEITGLLPNKRYEVRVIRFFGFRYEVRVTARSAAGETTTTRDVQTLMEDGSTGPVIASSDVTSLSESPSVYRRPEVIVPTVLCVLIAAIALIMALYCRKRNMSILTSPSLSKDAQLNFYDGSNHHPTLPPLHCPSGYSMRDFDTLYGSKAKYLGDVPSKGGEINPYATFQLPSLEPDHYSAATLERDRQSRNNLRLRSVPVDTSSPDGYYLYRGPPCVPPSEMETLPIRHNPVQDLNLYQKVHHTHSLLPRGHHRGSAHHRAGSAIANQSSYAGVRSGVPERDSESGSPDSEVKRILSLHLPVSDNDASCEEYSEPETARDESDPGARGRHRLRSSAGQKSNRSKGRPTTSEFTSSSDSLSNFPSNNHDFVAAAKPVTAAYRSLPRRSASGVAIAGAPNHFAKKGAPKRHPSAAAIPPVYSPLHRYKDTELTSGSAGIYSDGPAVGFPRHHRSGTSPPVDKPAPPTLPFPIDV</sequence>
<dbReference type="PROSITE" id="PS50835">
    <property type="entry name" value="IG_LIKE"/>
    <property type="match status" value="5"/>
</dbReference>
<keyword evidence="6 11" id="KW-1133">Transmembrane helix</keyword>
<dbReference type="OrthoDB" id="5982258at2759"/>
<accession>A0A7R8ZK05</accession>
<dbReference type="InterPro" id="IPR013783">
    <property type="entry name" value="Ig-like_fold"/>
</dbReference>
<dbReference type="SUPFAM" id="SSF48726">
    <property type="entry name" value="Immunoglobulin"/>
    <property type="match status" value="6"/>
</dbReference>
<keyword evidence="8" id="KW-1015">Disulfide bond</keyword>
<feature type="compositionally biased region" description="Basic residues" evidence="10">
    <location>
        <begin position="1466"/>
        <end position="1479"/>
    </location>
</feature>
<feature type="region of interest" description="Disordered" evidence="10">
    <location>
        <begin position="1651"/>
        <end position="1690"/>
    </location>
</feature>
<dbReference type="Pfam" id="PF13927">
    <property type="entry name" value="Ig_3"/>
    <property type="match status" value="2"/>
</dbReference>
<keyword evidence="7 11" id="KW-0472">Membrane</keyword>
<dbReference type="InterPro" id="IPR003599">
    <property type="entry name" value="Ig_sub"/>
</dbReference>
<dbReference type="InterPro" id="IPR003598">
    <property type="entry name" value="Ig_sub2"/>
</dbReference>
<dbReference type="Pfam" id="PF00041">
    <property type="entry name" value="fn3"/>
    <property type="match status" value="5"/>
</dbReference>
<evidence type="ECO:0000256" key="2">
    <source>
        <dbReference type="ARBA" id="ARBA00022692"/>
    </source>
</evidence>
<feature type="compositionally biased region" description="Low complexity" evidence="10">
    <location>
        <begin position="1566"/>
        <end position="1579"/>
    </location>
</feature>
<dbReference type="GO" id="GO:0098609">
    <property type="term" value="P:cell-cell adhesion"/>
    <property type="evidence" value="ECO:0007669"/>
    <property type="project" value="TreeGrafter"/>
</dbReference>
<evidence type="ECO:0000313" key="12">
    <source>
        <dbReference type="EMBL" id="CAD7222977.1"/>
    </source>
</evidence>
<organism evidence="12">
    <name type="scientific">Cyprideis torosa</name>
    <dbReference type="NCBI Taxonomy" id="163714"/>
    <lineage>
        <taxon>Eukaryota</taxon>
        <taxon>Metazoa</taxon>
        <taxon>Ecdysozoa</taxon>
        <taxon>Arthropoda</taxon>
        <taxon>Crustacea</taxon>
        <taxon>Oligostraca</taxon>
        <taxon>Ostracoda</taxon>
        <taxon>Podocopa</taxon>
        <taxon>Podocopida</taxon>
        <taxon>Cytherocopina</taxon>
        <taxon>Cytheroidea</taxon>
        <taxon>Cytherideidae</taxon>
        <taxon>Cyprideis</taxon>
    </lineage>
</organism>
<dbReference type="CDD" id="cd00096">
    <property type="entry name" value="Ig"/>
    <property type="match status" value="1"/>
</dbReference>
<comment type="subcellular location">
    <subcellularLocation>
        <location evidence="1">Membrane</location>
        <topology evidence="1">Single-pass membrane protein</topology>
    </subcellularLocation>
</comment>
<evidence type="ECO:0000256" key="8">
    <source>
        <dbReference type="ARBA" id="ARBA00023157"/>
    </source>
</evidence>
<feature type="region of interest" description="Disordered" evidence="10">
    <location>
        <begin position="1522"/>
        <end position="1579"/>
    </location>
</feature>
<dbReference type="SMART" id="SM00408">
    <property type="entry name" value="IGc2"/>
    <property type="match status" value="6"/>
</dbReference>
<evidence type="ECO:0000256" key="5">
    <source>
        <dbReference type="ARBA" id="ARBA00022889"/>
    </source>
</evidence>
<keyword evidence="3" id="KW-0732">Signal</keyword>
<dbReference type="GO" id="GO:0030154">
    <property type="term" value="P:cell differentiation"/>
    <property type="evidence" value="ECO:0007669"/>
    <property type="project" value="UniProtKB-ARBA"/>
</dbReference>
<dbReference type="PANTHER" id="PTHR44170:SF56">
    <property type="entry name" value="FIBRONECTIN TYPE-III DOMAIN-CONTAINING PROTEIN"/>
    <property type="match status" value="1"/>
</dbReference>
<dbReference type="SMART" id="SM00409">
    <property type="entry name" value="IG"/>
    <property type="match status" value="6"/>
</dbReference>
<dbReference type="InterPro" id="IPR003961">
    <property type="entry name" value="FN3_dom"/>
</dbReference>
<feature type="region of interest" description="Disordered" evidence="10">
    <location>
        <begin position="652"/>
        <end position="674"/>
    </location>
</feature>
<evidence type="ECO:0000256" key="9">
    <source>
        <dbReference type="ARBA" id="ARBA00023319"/>
    </source>
</evidence>
<feature type="compositionally biased region" description="Basic and acidic residues" evidence="10">
    <location>
        <begin position="1496"/>
        <end position="1509"/>
    </location>
</feature>
<evidence type="ECO:0000256" key="10">
    <source>
        <dbReference type="SAM" id="MobiDB-lite"/>
    </source>
</evidence>
<dbReference type="InterPro" id="IPR036116">
    <property type="entry name" value="FN3_sf"/>
</dbReference>
<gene>
    <name evidence="12" type="ORF">CTOB1V02_LOCUS972</name>
</gene>
<dbReference type="FunFam" id="2.60.40.10:FF:000017">
    <property type="entry name" value="Down syndrome cell adhesion molecule b"/>
    <property type="match status" value="1"/>
</dbReference>
<dbReference type="Pfam" id="PF25059">
    <property type="entry name" value="FN3_DSCAM-DSCAML_C"/>
    <property type="match status" value="1"/>
</dbReference>
<dbReference type="PANTHER" id="PTHR44170">
    <property type="entry name" value="PROTEIN SIDEKICK"/>
    <property type="match status" value="1"/>
</dbReference>
<keyword evidence="2 11" id="KW-0812">Transmembrane</keyword>
<protein>
    <submittedName>
        <fullName evidence="12">Uncharacterized protein</fullName>
    </submittedName>
</protein>
<dbReference type="PROSITE" id="PS50853">
    <property type="entry name" value="FN3"/>
    <property type="match status" value="6"/>
</dbReference>
<keyword evidence="5" id="KW-0130">Cell adhesion</keyword>
<dbReference type="EMBL" id="OB660132">
    <property type="protein sequence ID" value="CAD7222977.1"/>
    <property type="molecule type" value="Genomic_DNA"/>
</dbReference>
<dbReference type="GO" id="GO:0009653">
    <property type="term" value="P:anatomical structure morphogenesis"/>
    <property type="evidence" value="ECO:0007669"/>
    <property type="project" value="UniProtKB-ARBA"/>
</dbReference>
<keyword evidence="4" id="KW-0677">Repeat</keyword>
<dbReference type="InterPro" id="IPR036179">
    <property type="entry name" value="Ig-like_dom_sf"/>
</dbReference>
<feature type="compositionally biased region" description="Pro residues" evidence="10">
    <location>
        <begin position="1676"/>
        <end position="1690"/>
    </location>
</feature>
<evidence type="ECO:0000256" key="11">
    <source>
        <dbReference type="SAM" id="Phobius"/>
    </source>
</evidence>
<evidence type="ECO:0000256" key="6">
    <source>
        <dbReference type="ARBA" id="ARBA00022989"/>
    </source>
</evidence>
<evidence type="ECO:0000256" key="4">
    <source>
        <dbReference type="ARBA" id="ARBA00022737"/>
    </source>
</evidence>
<dbReference type="Gene3D" id="2.60.40.10">
    <property type="entry name" value="Immunoglobulins"/>
    <property type="match status" value="12"/>
</dbReference>
<dbReference type="FunFam" id="2.60.40.10:FF:000028">
    <property type="entry name" value="Neuronal cell adhesion molecule"/>
    <property type="match status" value="2"/>
</dbReference>
<proteinExistence type="predicted"/>
<dbReference type="InterPro" id="IPR013098">
    <property type="entry name" value="Ig_I-set"/>
</dbReference>
<name>A0A7R8ZK05_9CRUS</name>
<reference evidence="12" key="1">
    <citation type="submission" date="2020-11" db="EMBL/GenBank/DDBJ databases">
        <authorList>
            <person name="Tran Van P."/>
        </authorList>
    </citation>
    <scope>NUCLEOTIDE SEQUENCE</scope>
</reference>